<organism evidence="1 2">
    <name type="scientific">Vermiconidia calcicola</name>
    <dbReference type="NCBI Taxonomy" id="1690605"/>
    <lineage>
        <taxon>Eukaryota</taxon>
        <taxon>Fungi</taxon>
        <taxon>Dikarya</taxon>
        <taxon>Ascomycota</taxon>
        <taxon>Pezizomycotina</taxon>
        <taxon>Dothideomycetes</taxon>
        <taxon>Dothideomycetidae</taxon>
        <taxon>Mycosphaerellales</taxon>
        <taxon>Extremaceae</taxon>
        <taxon>Vermiconidia</taxon>
    </lineage>
</organism>
<gene>
    <name evidence="1" type="ORF">LTR37_010253</name>
</gene>
<protein>
    <submittedName>
        <fullName evidence="1">Uncharacterized protein</fullName>
    </submittedName>
</protein>
<accession>A0ACC3N5P1</accession>
<keyword evidence="2" id="KW-1185">Reference proteome</keyword>
<comment type="caution">
    <text evidence="1">The sequence shown here is derived from an EMBL/GenBank/DDBJ whole genome shotgun (WGS) entry which is preliminary data.</text>
</comment>
<dbReference type="EMBL" id="JAUTXU010000083">
    <property type="protein sequence ID" value="KAK3710625.1"/>
    <property type="molecule type" value="Genomic_DNA"/>
</dbReference>
<dbReference type="Proteomes" id="UP001281147">
    <property type="component" value="Unassembled WGS sequence"/>
</dbReference>
<evidence type="ECO:0000313" key="1">
    <source>
        <dbReference type="EMBL" id="KAK3710625.1"/>
    </source>
</evidence>
<evidence type="ECO:0000313" key="2">
    <source>
        <dbReference type="Proteomes" id="UP001281147"/>
    </source>
</evidence>
<name>A0ACC3N5P1_9PEZI</name>
<reference evidence="1" key="1">
    <citation type="submission" date="2023-07" db="EMBL/GenBank/DDBJ databases">
        <title>Black Yeasts Isolated from many extreme environments.</title>
        <authorList>
            <person name="Coleine C."/>
            <person name="Stajich J.E."/>
            <person name="Selbmann L."/>
        </authorList>
    </citation>
    <scope>NUCLEOTIDE SEQUENCE</scope>
    <source>
        <strain evidence="1">CCFEE 5714</strain>
    </source>
</reference>
<sequence length="249" mass="27386">MPINWNAVEHERMLIVIVESFNIDYKVVADAWNKQYDTKKDPITASALTQHIAKLKKKTGGKAITGKPLVAAKKVPATPKKPTLPKTPTSSVKRKRDAMSDDEDDNADDNDSELDLHTVKLSKGLEKRNSLSRPSKNPNKKYEDPGSEVDADGENDDEADPTKDDGEDDADTVSDIFKNELTFDGAAEPKDAQALTDITNGAFSFGGQARMFARRHARKSITPGKKRSKTYNNSADESDDVSNFSDIMA</sequence>
<proteinExistence type="predicted"/>